<dbReference type="InterPro" id="IPR044730">
    <property type="entry name" value="RNase_H-like_dom_plant"/>
</dbReference>
<dbReference type="PANTHER" id="PTHR47723:SF13">
    <property type="entry name" value="PUTATIVE-RELATED"/>
    <property type="match status" value="1"/>
</dbReference>
<sequence>MNRKLAEFVNNQGQWRWELFTPYLPDGVWQYIGNIPPPQSLTDQDIPLWRASASGKFSTKSAYNHLYSNKWDQDDRKWQLLWKWQGPERIKLFMWLLMRKALLCNAERLRRHMTDNGNCHLTIFHGQHGLLQHVGSCGEQRMKKYSLIQTHKDAISNPECRRQSRRSHGATRGLPRNMVLVSWIPPQNGWTRLNIDGAVDQAQRRAATGGVLRDHHGNWLAGFAANIAYCTPVEAELQSAYHGLLLARKASLKSNLRWIILRLSN</sequence>
<dbReference type="Gene3D" id="3.30.420.10">
    <property type="entry name" value="Ribonuclease H-like superfamily/Ribonuclease H"/>
    <property type="match status" value="1"/>
</dbReference>
<evidence type="ECO:0000313" key="3">
    <source>
        <dbReference type="EMBL" id="CAI9098889.1"/>
    </source>
</evidence>
<evidence type="ECO:0000259" key="2">
    <source>
        <dbReference type="Pfam" id="PF13966"/>
    </source>
</evidence>
<dbReference type="InterPro" id="IPR053151">
    <property type="entry name" value="RNase_H-like"/>
</dbReference>
<name>A0AAV1CVY4_OLDCO</name>
<dbReference type="InterPro" id="IPR002156">
    <property type="entry name" value="RNaseH_domain"/>
</dbReference>
<dbReference type="InterPro" id="IPR026960">
    <property type="entry name" value="RVT-Znf"/>
</dbReference>
<dbReference type="CDD" id="cd06222">
    <property type="entry name" value="RNase_H_like"/>
    <property type="match status" value="1"/>
</dbReference>
<dbReference type="InterPro" id="IPR012337">
    <property type="entry name" value="RNaseH-like_sf"/>
</dbReference>
<evidence type="ECO:0000259" key="1">
    <source>
        <dbReference type="Pfam" id="PF13456"/>
    </source>
</evidence>
<dbReference type="AlphaFoldDB" id="A0AAV1CVY4"/>
<dbReference type="Pfam" id="PF13966">
    <property type="entry name" value="zf-RVT"/>
    <property type="match status" value="1"/>
</dbReference>
<dbReference type="Pfam" id="PF13456">
    <property type="entry name" value="RVT_3"/>
    <property type="match status" value="1"/>
</dbReference>
<keyword evidence="4" id="KW-1185">Reference proteome</keyword>
<accession>A0AAV1CVY4</accession>
<protein>
    <submittedName>
        <fullName evidence="3">OLC1v1035618C1</fullName>
    </submittedName>
</protein>
<reference evidence="3" key="1">
    <citation type="submission" date="2023-03" db="EMBL/GenBank/DDBJ databases">
        <authorList>
            <person name="Julca I."/>
        </authorList>
    </citation>
    <scope>NUCLEOTIDE SEQUENCE</scope>
</reference>
<proteinExistence type="predicted"/>
<gene>
    <name evidence="3" type="ORF">OLC1_LOCUS9000</name>
</gene>
<dbReference type="Proteomes" id="UP001161247">
    <property type="component" value="Chromosome 3"/>
</dbReference>
<organism evidence="3 4">
    <name type="scientific">Oldenlandia corymbosa var. corymbosa</name>
    <dbReference type="NCBI Taxonomy" id="529605"/>
    <lineage>
        <taxon>Eukaryota</taxon>
        <taxon>Viridiplantae</taxon>
        <taxon>Streptophyta</taxon>
        <taxon>Embryophyta</taxon>
        <taxon>Tracheophyta</taxon>
        <taxon>Spermatophyta</taxon>
        <taxon>Magnoliopsida</taxon>
        <taxon>eudicotyledons</taxon>
        <taxon>Gunneridae</taxon>
        <taxon>Pentapetalae</taxon>
        <taxon>asterids</taxon>
        <taxon>lamiids</taxon>
        <taxon>Gentianales</taxon>
        <taxon>Rubiaceae</taxon>
        <taxon>Rubioideae</taxon>
        <taxon>Spermacoceae</taxon>
        <taxon>Hedyotis-Oldenlandia complex</taxon>
        <taxon>Oldenlandia</taxon>
    </lineage>
</organism>
<dbReference type="InterPro" id="IPR036397">
    <property type="entry name" value="RNaseH_sf"/>
</dbReference>
<dbReference type="GO" id="GO:0003676">
    <property type="term" value="F:nucleic acid binding"/>
    <property type="evidence" value="ECO:0007669"/>
    <property type="project" value="InterPro"/>
</dbReference>
<dbReference type="PANTHER" id="PTHR47723">
    <property type="entry name" value="OS05G0353850 PROTEIN"/>
    <property type="match status" value="1"/>
</dbReference>
<dbReference type="GO" id="GO:0004523">
    <property type="term" value="F:RNA-DNA hybrid ribonuclease activity"/>
    <property type="evidence" value="ECO:0007669"/>
    <property type="project" value="InterPro"/>
</dbReference>
<evidence type="ECO:0000313" key="4">
    <source>
        <dbReference type="Proteomes" id="UP001161247"/>
    </source>
</evidence>
<feature type="domain" description="RNase H type-1" evidence="1">
    <location>
        <begin position="194"/>
        <end position="253"/>
    </location>
</feature>
<feature type="domain" description="Reverse transcriptase zinc-binding" evidence="2">
    <location>
        <begin position="57"/>
        <end position="121"/>
    </location>
</feature>
<dbReference type="EMBL" id="OX459120">
    <property type="protein sequence ID" value="CAI9098889.1"/>
    <property type="molecule type" value="Genomic_DNA"/>
</dbReference>
<dbReference type="SUPFAM" id="SSF53098">
    <property type="entry name" value="Ribonuclease H-like"/>
    <property type="match status" value="1"/>
</dbReference>